<dbReference type="CDD" id="cd01434">
    <property type="entry name" value="EFG_mtEFG1_IV"/>
    <property type="match status" value="1"/>
</dbReference>
<dbReference type="PROSITE" id="PS51722">
    <property type="entry name" value="G_TR_2"/>
    <property type="match status" value="1"/>
</dbReference>
<dbReference type="SUPFAM" id="SSF54211">
    <property type="entry name" value="Ribosomal protein S5 domain 2-like"/>
    <property type="match status" value="1"/>
</dbReference>
<dbReference type="InterPro" id="IPR009000">
    <property type="entry name" value="Transl_B-barrel_sf"/>
</dbReference>
<evidence type="ECO:0000313" key="10">
    <source>
        <dbReference type="Proteomes" id="UP000321412"/>
    </source>
</evidence>
<feature type="domain" description="Tr-type G" evidence="8">
    <location>
        <begin position="4"/>
        <end position="281"/>
    </location>
</feature>
<dbReference type="Gene3D" id="3.30.70.870">
    <property type="entry name" value="Elongation Factor G (Translational Gtpase), domain 3"/>
    <property type="match status" value="1"/>
</dbReference>
<accession>A0A5C6XPM9</accession>
<name>A0A5C6XPM9_9DELT</name>
<dbReference type="InterPro" id="IPR000640">
    <property type="entry name" value="EFG_V-like"/>
</dbReference>
<dbReference type="SUPFAM" id="SSF54980">
    <property type="entry name" value="EF-G C-terminal domain-like"/>
    <property type="match status" value="2"/>
</dbReference>
<gene>
    <name evidence="6" type="primary">fusA</name>
    <name evidence="9" type="ORF">FRC98_02830</name>
</gene>
<dbReference type="InterPro" id="IPR005517">
    <property type="entry name" value="Transl_elong_EFG/EF2_IV"/>
</dbReference>
<evidence type="ECO:0000313" key="9">
    <source>
        <dbReference type="EMBL" id="TXD39349.1"/>
    </source>
</evidence>
<dbReference type="Pfam" id="PF14492">
    <property type="entry name" value="EFG_III"/>
    <property type="match status" value="1"/>
</dbReference>
<dbReference type="PRINTS" id="PR00315">
    <property type="entry name" value="ELONGATNFCT"/>
</dbReference>
<feature type="binding site" evidence="6">
    <location>
        <begin position="80"/>
        <end position="84"/>
    </location>
    <ligand>
        <name>GTP</name>
        <dbReference type="ChEBI" id="CHEBI:37565"/>
    </ligand>
</feature>
<dbReference type="EMBL" id="VOSM01000001">
    <property type="protein sequence ID" value="TXD39349.1"/>
    <property type="molecule type" value="Genomic_DNA"/>
</dbReference>
<evidence type="ECO:0000256" key="7">
    <source>
        <dbReference type="NCBIfam" id="TIGR00484"/>
    </source>
</evidence>
<reference evidence="9 10" key="1">
    <citation type="submission" date="2019-08" db="EMBL/GenBank/DDBJ databases">
        <title>Bradymonadales sp. TMQ4.</title>
        <authorList>
            <person name="Liang Q."/>
        </authorList>
    </citation>
    <scope>NUCLEOTIDE SEQUENCE [LARGE SCALE GENOMIC DNA]</scope>
    <source>
        <strain evidence="9 10">TMQ4</strain>
    </source>
</reference>
<dbReference type="OrthoDB" id="9760518at2"/>
<comment type="similarity">
    <text evidence="1 6">Belongs to the TRAFAC class translation factor GTPase superfamily. Classic translation factor GTPase family. EF-G/EF-2 subfamily.</text>
</comment>
<dbReference type="InterPro" id="IPR000795">
    <property type="entry name" value="T_Tr_GTP-bd_dom"/>
</dbReference>
<evidence type="ECO:0000256" key="2">
    <source>
        <dbReference type="ARBA" id="ARBA00022741"/>
    </source>
</evidence>
<dbReference type="InterPro" id="IPR014721">
    <property type="entry name" value="Ribsml_uS5_D2-typ_fold_subgr"/>
</dbReference>
<sequence length="695" mass="77286">MDLNKLRNIGISAHIDSGKTTLTERILFYTGQIHAIHDVRGKDGVGAKMDSMDLEREKGITIQSAATYCKWGENAINIIDTPGHVDFTIEVERALRVLDGAILVLCSVAGVQSQSITVDRQMRRYNVPRMAFINKCDRSGADPFSVTEQLRDQLKHNAVLMQYPIGLEDKHVGAVDLLTRKAHYFEGDNGEIIRTEEVPAEIKDEVEKYRAKLVEALADLDDEIAMAYLEGEPVTAEMLVPAIRKATISRSMTPVFMGSAYKNKGVQLLLDAVVSYLPSPLEMPYHALSMDEEESKVDLEPVPEKPLVMLAFKLEDGRYGQLTYCRIYQGRLNKGDFIYNMSNQNKHKVGRLVRMHSDEMHDIDTAVAGDIVALFGIDCASGDTFTDGNIEVTMTSIHVPDPVITFAVEPKKKDGLQNFSKALNRFSKEDPTFRVSRDEESGQTIIGGMGELHLEVYIERIRREYGVDVEVGQPQVAYRETVTTQADFDYTHKKQTGGSGQYARVVGWLAPADEGEHYQFINNITGGVIPKEYQPSCDKGFQDQMDEGGLIGFPVVNVKAAIIDGNSHAVDSSDMAFRLAARAAFRDAYKRANPVILEPIMKVEVESPEEFSGAVLGGLNKRRGMITGSRTRQGYAVVMAEVPLSEMFGYSNDLRSSTQGKAEFSMEFAKYAPVPRSVQEDLIKEYQAKRAAENS</sequence>
<evidence type="ECO:0000256" key="5">
    <source>
        <dbReference type="ARBA" id="ARBA00023134"/>
    </source>
</evidence>
<dbReference type="NCBIfam" id="NF009381">
    <property type="entry name" value="PRK12740.1-5"/>
    <property type="match status" value="1"/>
</dbReference>
<keyword evidence="3 6" id="KW-0251">Elongation factor</keyword>
<keyword evidence="6" id="KW-0963">Cytoplasm</keyword>
<feature type="binding site" evidence="6">
    <location>
        <begin position="13"/>
        <end position="20"/>
    </location>
    <ligand>
        <name>GTP</name>
        <dbReference type="ChEBI" id="CHEBI:37565"/>
    </ligand>
</feature>
<dbReference type="InterPro" id="IPR027417">
    <property type="entry name" value="P-loop_NTPase"/>
</dbReference>
<dbReference type="NCBIfam" id="TIGR00484">
    <property type="entry name" value="EF-G"/>
    <property type="match status" value="1"/>
</dbReference>
<dbReference type="GO" id="GO:0003924">
    <property type="term" value="F:GTPase activity"/>
    <property type="evidence" value="ECO:0007669"/>
    <property type="project" value="InterPro"/>
</dbReference>
<organism evidence="9 10">
    <name type="scientific">Lujinxingia vulgaris</name>
    <dbReference type="NCBI Taxonomy" id="2600176"/>
    <lineage>
        <taxon>Bacteria</taxon>
        <taxon>Deltaproteobacteria</taxon>
        <taxon>Bradymonadales</taxon>
        <taxon>Lujinxingiaceae</taxon>
        <taxon>Lujinxingia</taxon>
    </lineage>
</organism>
<keyword evidence="4 6" id="KW-0648">Protein biosynthesis</keyword>
<feature type="binding site" evidence="6">
    <location>
        <begin position="134"/>
        <end position="137"/>
    </location>
    <ligand>
        <name>GTP</name>
        <dbReference type="ChEBI" id="CHEBI:37565"/>
    </ligand>
</feature>
<dbReference type="GO" id="GO:0005737">
    <property type="term" value="C:cytoplasm"/>
    <property type="evidence" value="ECO:0007669"/>
    <property type="project" value="UniProtKB-SubCell"/>
</dbReference>
<dbReference type="FunFam" id="3.30.230.10:FF:000003">
    <property type="entry name" value="Elongation factor G"/>
    <property type="match status" value="1"/>
</dbReference>
<evidence type="ECO:0000256" key="6">
    <source>
        <dbReference type="HAMAP-Rule" id="MF_00054"/>
    </source>
</evidence>
<dbReference type="InterPro" id="IPR004540">
    <property type="entry name" value="Transl_elong_EFG/EF2"/>
</dbReference>
<dbReference type="Pfam" id="PF00009">
    <property type="entry name" value="GTP_EFTU"/>
    <property type="match status" value="1"/>
</dbReference>
<dbReference type="InterPro" id="IPR009022">
    <property type="entry name" value="EFG_III"/>
</dbReference>
<dbReference type="Gene3D" id="3.40.50.300">
    <property type="entry name" value="P-loop containing nucleotide triphosphate hydrolases"/>
    <property type="match status" value="1"/>
</dbReference>
<keyword evidence="5 6" id="KW-0342">GTP-binding</keyword>
<dbReference type="RefSeq" id="WP_146979776.1">
    <property type="nucleotide sequence ID" value="NZ_VOSM01000001.1"/>
</dbReference>
<evidence type="ECO:0000256" key="4">
    <source>
        <dbReference type="ARBA" id="ARBA00022917"/>
    </source>
</evidence>
<comment type="caution">
    <text evidence="9">The sequence shown here is derived from an EMBL/GenBank/DDBJ whole genome shotgun (WGS) entry which is preliminary data.</text>
</comment>
<keyword evidence="2 6" id="KW-0547">Nucleotide-binding</keyword>
<keyword evidence="10" id="KW-1185">Reference proteome</keyword>
<dbReference type="PANTHER" id="PTHR43636:SF2">
    <property type="entry name" value="ELONGATION FACTOR G, MITOCHONDRIAL"/>
    <property type="match status" value="1"/>
</dbReference>
<dbReference type="HAMAP" id="MF_00054_B">
    <property type="entry name" value="EF_G_EF_2_B"/>
    <property type="match status" value="1"/>
</dbReference>
<dbReference type="Pfam" id="PF03144">
    <property type="entry name" value="GTP_EFTU_D2"/>
    <property type="match status" value="1"/>
</dbReference>
<dbReference type="InterPro" id="IPR020568">
    <property type="entry name" value="Ribosomal_Su5_D2-typ_SF"/>
</dbReference>
<dbReference type="InterPro" id="IPR031157">
    <property type="entry name" value="G_TR_CS"/>
</dbReference>
<evidence type="ECO:0000256" key="3">
    <source>
        <dbReference type="ARBA" id="ARBA00022768"/>
    </source>
</evidence>
<dbReference type="GO" id="GO:0005525">
    <property type="term" value="F:GTP binding"/>
    <property type="evidence" value="ECO:0007669"/>
    <property type="project" value="UniProtKB-UniRule"/>
</dbReference>
<dbReference type="InterPro" id="IPR047872">
    <property type="entry name" value="EFG_IV"/>
</dbReference>
<dbReference type="Pfam" id="PF03764">
    <property type="entry name" value="EFG_IV"/>
    <property type="match status" value="1"/>
</dbReference>
<dbReference type="Gene3D" id="2.40.30.10">
    <property type="entry name" value="Translation factors"/>
    <property type="match status" value="1"/>
</dbReference>
<dbReference type="Gene3D" id="3.30.230.10">
    <property type="match status" value="1"/>
</dbReference>
<comment type="subcellular location">
    <subcellularLocation>
        <location evidence="6">Cytoplasm</location>
    </subcellularLocation>
</comment>
<dbReference type="PROSITE" id="PS00301">
    <property type="entry name" value="G_TR_1"/>
    <property type="match status" value="1"/>
</dbReference>
<evidence type="ECO:0000259" key="8">
    <source>
        <dbReference type="PROSITE" id="PS51722"/>
    </source>
</evidence>
<dbReference type="CDD" id="cd04091">
    <property type="entry name" value="mtEFG1_II_like"/>
    <property type="match status" value="1"/>
</dbReference>
<protein>
    <recommendedName>
        <fullName evidence="6 7">Elongation factor G</fullName>
        <shortName evidence="6">EF-G</shortName>
    </recommendedName>
</protein>
<dbReference type="InterPro" id="IPR005225">
    <property type="entry name" value="Small_GTP-bd"/>
</dbReference>
<dbReference type="FunFam" id="3.30.70.870:FF:000001">
    <property type="entry name" value="Elongation factor G"/>
    <property type="match status" value="1"/>
</dbReference>
<dbReference type="CDD" id="cd16262">
    <property type="entry name" value="EFG_III"/>
    <property type="match status" value="1"/>
</dbReference>
<dbReference type="SMART" id="SM00838">
    <property type="entry name" value="EFG_C"/>
    <property type="match status" value="1"/>
</dbReference>
<dbReference type="Proteomes" id="UP000321412">
    <property type="component" value="Unassembled WGS sequence"/>
</dbReference>
<dbReference type="PANTHER" id="PTHR43636">
    <property type="entry name" value="ELONGATION FACTOR G, MITOCHONDRIAL"/>
    <property type="match status" value="1"/>
</dbReference>
<dbReference type="SMART" id="SM00889">
    <property type="entry name" value="EFG_IV"/>
    <property type="match status" value="1"/>
</dbReference>
<evidence type="ECO:0000256" key="1">
    <source>
        <dbReference type="ARBA" id="ARBA00005870"/>
    </source>
</evidence>
<dbReference type="GO" id="GO:0003746">
    <property type="term" value="F:translation elongation factor activity"/>
    <property type="evidence" value="ECO:0007669"/>
    <property type="project" value="UniProtKB-UniRule"/>
</dbReference>
<dbReference type="NCBIfam" id="TIGR00231">
    <property type="entry name" value="small_GTP"/>
    <property type="match status" value="1"/>
</dbReference>
<dbReference type="SUPFAM" id="SSF52540">
    <property type="entry name" value="P-loop containing nucleoside triphosphate hydrolases"/>
    <property type="match status" value="1"/>
</dbReference>
<dbReference type="AlphaFoldDB" id="A0A5C6XPM9"/>
<dbReference type="Pfam" id="PF00679">
    <property type="entry name" value="EFG_C"/>
    <property type="match status" value="1"/>
</dbReference>
<dbReference type="InterPro" id="IPR004161">
    <property type="entry name" value="EFTu-like_2"/>
</dbReference>
<dbReference type="InterPro" id="IPR041095">
    <property type="entry name" value="EFG_II"/>
</dbReference>
<dbReference type="Gene3D" id="3.30.70.240">
    <property type="match status" value="1"/>
</dbReference>
<dbReference type="CDD" id="cd01886">
    <property type="entry name" value="EF-G"/>
    <property type="match status" value="1"/>
</dbReference>
<dbReference type="SUPFAM" id="SSF50447">
    <property type="entry name" value="Translation proteins"/>
    <property type="match status" value="1"/>
</dbReference>
<dbReference type="FunFam" id="3.30.70.240:FF:000001">
    <property type="entry name" value="Elongation factor G"/>
    <property type="match status" value="1"/>
</dbReference>
<dbReference type="InterPro" id="IPR035647">
    <property type="entry name" value="EFG_III/V"/>
</dbReference>
<proteinExistence type="inferred from homology"/>
<dbReference type="FunFam" id="2.40.30.10:FF:000022">
    <property type="entry name" value="Elongation factor G, mitochondrial"/>
    <property type="match status" value="1"/>
</dbReference>
<dbReference type="FunFam" id="3.40.50.300:FF:000029">
    <property type="entry name" value="Elongation factor G"/>
    <property type="match status" value="1"/>
</dbReference>
<comment type="function">
    <text evidence="6">Catalyzes the GTP-dependent ribosomal translocation step during translation elongation. During this step, the ribosome changes from the pre-translocational (PRE) to the post-translocational (POST) state as the newly formed A-site-bound peptidyl-tRNA and P-site-bound deacylated tRNA move to the P and E sites, respectively. Catalyzes the coordinated movement of the two tRNA molecules, the mRNA and conformational changes in the ribosome.</text>
</comment>